<reference evidence="4" key="1">
    <citation type="submission" date="2019-04" db="EMBL/GenBank/DDBJ databases">
        <title>Nocardioides xinjiangensis sp. nov.</title>
        <authorList>
            <person name="Liu S."/>
        </authorList>
    </citation>
    <scope>NUCLEOTIDE SEQUENCE [LARGE SCALE GENOMIC DNA]</scope>
    <source>
        <strain evidence="4">18</strain>
    </source>
</reference>
<feature type="compositionally biased region" description="Acidic residues" evidence="1">
    <location>
        <begin position="514"/>
        <end position="525"/>
    </location>
</feature>
<dbReference type="SUPFAM" id="SSF140453">
    <property type="entry name" value="EsxAB dimer-like"/>
    <property type="match status" value="1"/>
</dbReference>
<evidence type="ECO:0000313" key="3">
    <source>
        <dbReference type="EMBL" id="THV41921.1"/>
    </source>
</evidence>
<dbReference type="Proteomes" id="UP000308760">
    <property type="component" value="Unassembled WGS sequence"/>
</dbReference>
<feature type="compositionally biased region" description="Basic and acidic residues" evidence="1">
    <location>
        <begin position="488"/>
        <end position="510"/>
    </location>
</feature>
<feature type="domain" description="Outer membrane channel protein CpnT-like N-terminal" evidence="2">
    <location>
        <begin position="127"/>
        <end position="229"/>
    </location>
</feature>
<dbReference type="Gene3D" id="1.20.1260.20">
    <property type="entry name" value="PPE superfamily"/>
    <property type="match status" value="1"/>
</dbReference>
<feature type="region of interest" description="Disordered" evidence="1">
    <location>
        <begin position="403"/>
        <end position="451"/>
    </location>
</feature>
<sequence>MDFLGDVADSVGDGIRDVADTAGDVANAGFDAVGLDTVGDIANAGIDAAGVVASIPASVNGALLHGAADVVNGINEGLTWLAEGAIDAVGDLISMAIDAFLWVPGQIIGFLDSIKELQSPIDLLKCDADAIKQLIEDWKKIGTDLTTIGESLESGSTSSNDAWEGDAGDTFREIASAFATSLLKAGELATSASGTIDGIAQIVAEGRAEVIEKITSTVEECTWIMAAALQFAVPFPPGIPIAINEINDRATTAYGEVEERLGQMESDVDSALQDLSELETGFSDLESVWTQSAENIRNAGAKDDSGSDKKGKDDSGGGGGGSTGGGGSSGGGGSPSGGGGGGQPEEEPKEEEKPEEEVDDSETAVTEMPDGSKVLDPYLVATIPEEEWKAMAEAIPPEKWEEIAENDPESIPPELAKHAPEHLKDKFPSNDPDWKPPLDENGNPKPVGANIPEDLVEYMTPGMDQAIEDYTVEEGKEAWEQQNLDEETLLRQDLEEAETDAERVEIHEQLDELQQQEEAEADAEAETQTSESEQSEESKEPKDSEKSETGEASKDDYESALG</sequence>
<feature type="compositionally biased region" description="Acidic residues" evidence="1">
    <location>
        <begin position="344"/>
        <end position="362"/>
    </location>
</feature>
<dbReference type="InterPro" id="IPR038332">
    <property type="entry name" value="PPE_sf"/>
</dbReference>
<proteinExistence type="predicted"/>
<dbReference type="InterPro" id="IPR036689">
    <property type="entry name" value="ESAT-6-like_sf"/>
</dbReference>
<accession>A0A4S8QE43</accession>
<dbReference type="AlphaFoldDB" id="A0A4S8QE43"/>
<dbReference type="InterPro" id="IPR057746">
    <property type="entry name" value="CpnT-like_N"/>
</dbReference>
<organism evidence="3 4">
    <name type="scientific">Glycomyces buryatensis</name>
    <dbReference type="NCBI Taxonomy" id="2570927"/>
    <lineage>
        <taxon>Bacteria</taxon>
        <taxon>Bacillati</taxon>
        <taxon>Actinomycetota</taxon>
        <taxon>Actinomycetes</taxon>
        <taxon>Glycomycetales</taxon>
        <taxon>Glycomycetaceae</taxon>
        <taxon>Glycomyces</taxon>
    </lineage>
</organism>
<reference evidence="3 4" key="2">
    <citation type="submission" date="2019-05" db="EMBL/GenBank/DDBJ databases">
        <title>Glycomyces buryatensis sp. nov.</title>
        <authorList>
            <person name="Nikitina E."/>
        </authorList>
    </citation>
    <scope>NUCLEOTIDE SEQUENCE [LARGE SCALE GENOMIC DNA]</scope>
    <source>
        <strain evidence="3 4">18</strain>
    </source>
</reference>
<evidence type="ECO:0000259" key="2">
    <source>
        <dbReference type="Pfam" id="PF25547"/>
    </source>
</evidence>
<gene>
    <name evidence="3" type="ORF">FAB82_09395</name>
</gene>
<dbReference type="OrthoDB" id="5180306at2"/>
<dbReference type="EMBL" id="STGY01000037">
    <property type="protein sequence ID" value="THV41921.1"/>
    <property type="molecule type" value="Genomic_DNA"/>
</dbReference>
<dbReference type="Pfam" id="PF25547">
    <property type="entry name" value="WXG100_2"/>
    <property type="match status" value="1"/>
</dbReference>
<evidence type="ECO:0000313" key="4">
    <source>
        <dbReference type="Proteomes" id="UP000308760"/>
    </source>
</evidence>
<evidence type="ECO:0000256" key="1">
    <source>
        <dbReference type="SAM" id="MobiDB-lite"/>
    </source>
</evidence>
<feature type="compositionally biased region" description="Basic and acidic residues" evidence="1">
    <location>
        <begin position="415"/>
        <end position="438"/>
    </location>
</feature>
<comment type="caution">
    <text evidence="3">The sequence shown here is derived from an EMBL/GenBank/DDBJ whole genome shotgun (WGS) entry which is preliminary data.</text>
</comment>
<feature type="region of interest" description="Disordered" evidence="1">
    <location>
        <begin position="298"/>
        <end position="378"/>
    </location>
</feature>
<dbReference type="RefSeq" id="WP_136534284.1">
    <property type="nucleotide sequence ID" value="NZ_STGY01000037.1"/>
</dbReference>
<feature type="compositionally biased region" description="Basic and acidic residues" evidence="1">
    <location>
        <begin position="536"/>
        <end position="562"/>
    </location>
</feature>
<feature type="compositionally biased region" description="Gly residues" evidence="1">
    <location>
        <begin position="316"/>
        <end position="343"/>
    </location>
</feature>
<protein>
    <recommendedName>
        <fullName evidence="2">Outer membrane channel protein CpnT-like N-terminal domain-containing protein</fullName>
    </recommendedName>
</protein>
<feature type="compositionally biased region" description="Basic and acidic residues" evidence="1">
    <location>
        <begin position="300"/>
        <end position="315"/>
    </location>
</feature>
<feature type="region of interest" description="Disordered" evidence="1">
    <location>
        <begin position="468"/>
        <end position="562"/>
    </location>
</feature>
<keyword evidence="4" id="KW-1185">Reference proteome</keyword>
<name>A0A4S8QE43_9ACTN</name>